<dbReference type="PANTHER" id="PTHR10556:SF28">
    <property type="entry name" value="VERY-LONG-CHAIN ENOYL-COA REDUCTASE"/>
    <property type="match status" value="1"/>
</dbReference>
<dbReference type="AlphaFoldDB" id="A0A136JJ51"/>
<evidence type="ECO:0000256" key="2">
    <source>
        <dbReference type="ARBA" id="ARBA00007742"/>
    </source>
</evidence>
<evidence type="ECO:0000256" key="1">
    <source>
        <dbReference type="ARBA" id="ARBA00004141"/>
    </source>
</evidence>
<evidence type="ECO:0000256" key="3">
    <source>
        <dbReference type="ARBA" id="ARBA00022516"/>
    </source>
</evidence>
<dbReference type="Gene3D" id="1.20.120.1630">
    <property type="match status" value="1"/>
</dbReference>
<feature type="transmembrane region" description="Helical" evidence="9">
    <location>
        <begin position="250"/>
        <end position="272"/>
    </location>
</feature>
<dbReference type="EMBL" id="KQ964245">
    <property type="protein sequence ID" value="KXJ97193.1"/>
    <property type="molecule type" value="Genomic_DNA"/>
</dbReference>
<feature type="domain" description="3-oxo-5-alpha-steroid 4-dehydrogenase C-terminal" evidence="10">
    <location>
        <begin position="171"/>
        <end position="320"/>
    </location>
</feature>
<dbReference type="PROSITE" id="PS50244">
    <property type="entry name" value="S5A_REDUCTASE"/>
    <property type="match status" value="1"/>
</dbReference>
<keyword evidence="6" id="KW-0560">Oxidoreductase</keyword>
<dbReference type="GO" id="GO:0042761">
    <property type="term" value="P:very long-chain fatty acid biosynthetic process"/>
    <property type="evidence" value="ECO:0007669"/>
    <property type="project" value="TreeGrafter"/>
</dbReference>
<protein>
    <submittedName>
        <fullName evidence="11">3-oxo-5-alpha-steroid 4-dehydrogenase-domain-containing protein</fullName>
    </submittedName>
</protein>
<keyword evidence="5 9" id="KW-1133">Transmembrane helix</keyword>
<dbReference type="STRING" id="196109.A0A136JJ51"/>
<feature type="transmembrane region" description="Helical" evidence="9">
    <location>
        <begin position="177"/>
        <end position="198"/>
    </location>
</feature>
<evidence type="ECO:0000256" key="7">
    <source>
        <dbReference type="ARBA" id="ARBA00023098"/>
    </source>
</evidence>
<dbReference type="InterPro" id="IPR001104">
    <property type="entry name" value="3-oxo-5_a-steroid_4-DH_C"/>
</dbReference>
<dbReference type="InterPro" id="IPR039357">
    <property type="entry name" value="SRD5A/TECR"/>
</dbReference>
<dbReference type="FunCoup" id="A0A136JJ51">
    <property type="interactions" value="412"/>
</dbReference>
<evidence type="ECO:0000256" key="4">
    <source>
        <dbReference type="ARBA" id="ARBA00022692"/>
    </source>
</evidence>
<evidence type="ECO:0000256" key="9">
    <source>
        <dbReference type="SAM" id="Phobius"/>
    </source>
</evidence>
<dbReference type="PANTHER" id="PTHR10556">
    <property type="entry name" value="3-OXO-5-ALPHA-STEROID 4-DEHYDROGENASE"/>
    <property type="match status" value="1"/>
</dbReference>
<gene>
    <name evidence="11" type="ORF">Micbo1qcDRAFT_142856</name>
</gene>
<reference evidence="12" key="1">
    <citation type="submission" date="2016-02" db="EMBL/GenBank/DDBJ databases">
        <title>Draft genome sequence of Microdochium bolleyi, a fungal endophyte of beachgrass.</title>
        <authorList>
            <consortium name="DOE Joint Genome Institute"/>
            <person name="David A.S."/>
            <person name="May G."/>
            <person name="Haridas S."/>
            <person name="Lim J."/>
            <person name="Wang M."/>
            <person name="Labutti K."/>
            <person name="Lipzen A."/>
            <person name="Barry K."/>
            <person name="Grigoriev I.V."/>
        </authorList>
    </citation>
    <scope>NUCLEOTIDE SEQUENCE [LARGE SCALE GENOMIC DNA]</scope>
    <source>
        <strain evidence="12">J235TASD1</strain>
    </source>
</reference>
<evidence type="ECO:0000256" key="8">
    <source>
        <dbReference type="ARBA" id="ARBA00023136"/>
    </source>
</evidence>
<keyword evidence="7" id="KW-0443">Lipid metabolism</keyword>
<keyword evidence="12" id="KW-1185">Reference proteome</keyword>
<evidence type="ECO:0000313" key="12">
    <source>
        <dbReference type="Proteomes" id="UP000070501"/>
    </source>
</evidence>
<feature type="transmembrane region" description="Helical" evidence="9">
    <location>
        <begin position="210"/>
        <end position="229"/>
    </location>
</feature>
<keyword evidence="8 9" id="KW-0472">Membrane</keyword>
<comment type="subcellular location">
    <subcellularLocation>
        <location evidence="1">Membrane</location>
        <topology evidence="1">Multi-pass membrane protein</topology>
    </subcellularLocation>
</comment>
<accession>A0A136JJ51</accession>
<keyword evidence="3" id="KW-0444">Lipid biosynthesis</keyword>
<evidence type="ECO:0000256" key="5">
    <source>
        <dbReference type="ARBA" id="ARBA00022989"/>
    </source>
</evidence>
<dbReference type="OrthoDB" id="540503at2759"/>
<feature type="transmembrane region" description="Helical" evidence="9">
    <location>
        <begin position="278"/>
        <end position="296"/>
    </location>
</feature>
<proteinExistence type="inferred from homology"/>
<dbReference type="GO" id="GO:0016020">
    <property type="term" value="C:membrane"/>
    <property type="evidence" value="ECO:0007669"/>
    <property type="project" value="UniProtKB-SubCell"/>
</dbReference>
<keyword evidence="4 9" id="KW-0812">Transmembrane</keyword>
<dbReference type="GO" id="GO:0016627">
    <property type="term" value="F:oxidoreductase activity, acting on the CH-CH group of donors"/>
    <property type="evidence" value="ECO:0007669"/>
    <property type="project" value="InterPro"/>
</dbReference>
<name>A0A136JJ51_9PEZI</name>
<evidence type="ECO:0000256" key="6">
    <source>
        <dbReference type="ARBA" id="ARBA00023002"/>
    </source>
</evidence>
<dbReference type="InParanoid" id="A0A136JJ51"/>
<sequence length="321" mass="36011">MAGGLSLKVTNRVPKKPIKKLPSSIDIAGDATVDDVKISVAKAAGISDHNRLGIYDPATKKTLKDRKARIADQEGISKHGEILVKDMGPQVSWRTVFVIEYLGPLLFHPPVLALRNYIYPPLYSLFKGHIPASPVTEELSLAQKAGFAMIMLHFLKREYETVFVHKFSASTMPVANIFWNSLFYWAAAGALGAFEVYAPFSPAANATEPLTTYLGITLFLFGQIGNFRIHKYLSGLRKPGETERKLPQGFTFQLVTCPNYMFEVIAWAGIIVTTRSPSLIFFISIGMYYMWTWGWGKEKAYRKQFGDKYKKKRSVMLPGLL</sequence>
<dbReference type="Pfam" id="PF02544">
    <property type="entry name" value="Steroid_dh"/>
    <property type="match status" value="1"/>
</dbReference>
<comment type="similarity">
    <text evidence="2">Belongs to the steroid 5-alpha reductase family.</text>
</comment>
<organism evidence="11 12">
    <name type="scientific">Microdochium bolleyi</name>
    <dbReference type="NCBI Taxonomy" id="196109"/>
    <lineage>
        <taxon>Eukaryota</taxon>
        <taxon>Fungi</taxon>
        <taxon>Dikarya</taxon>
        <taxon>Ascomycota</taxon>
        <taxon>Pezizomycotina</taxon>
        <taxon>Sordariomycetes</taxon>
        <taxon>Xylariomycetidae</taxon>
        <taxon>Xylariales</taxon>
        <taxon>Microdochiaceae</taxon>
        <taxon>Microdochium</taxon>
    </lineage>
</organism>
<dbReference type="Proteomes" id="UP000070501">
    <property type="component" value="Unassembled WGS sequence"/>
</dbReference>
<evidence type="ECO:0000259" key="10">
    <source>
        <dbReference type="Pfam" id="PF02544"/>
    </source>
</evidence>
<evidence type="ECO:0000313" key="11">
    <source>
        <dbReference type="EMBL" id="KXJ97193.1"/>
    </source>
</evidence>